<dbReference type="PROSITE" id="PS50931">
    <property type="entry name" value="HTH_LYSR"/>
    <property type="match status" value="1"/>
</dbReference>
<dbReference type="PANTHER" id="PTHR30537">
    <property type="entry name" value="HTH-TYPE TRANSCRIPTIONAL REGULATOR"/>
    <property type="match status" value="1"/>
</dbReference>
<dbReference type="InterPro" id="IPR036388">
    <property type="entry name" value="WH-like_DNA-bd_sf"/>
</dbReference>
<keyword evidence="10" id="KW-1185">Reference proteome</keyword>
<reference evidence="7 10" key="2">
    <citation type="submission" date="2020-12" db="EMBL/GenBank/DDBJ databases">
        <title>FDA dAtabase for Regulatory Grade micrObial Sequences (FDA-ARGOS): Supporting development and validation of Infectious Disease Dx tests.</title>
        <authorList>
            <person name="Sproer C."/>
            <person name="Gronow S."/>
            <person name="Severitt S."/>
            <person name="Schroder I."/>
            <person name="Tallon L."/>
            <person name="Sadzewicz L."/>
            <person name="Zhao X."/>
            <person name="Boylan J."/>
            <person name="Ott S."/>
            <person name="Bowen H."/>
            <person name="Vavikolanu K."/>
            <person name="Mehta A."/>
            <person name="Aluvathingal J."/>
            <person name="Nadendla S."/>
            <person name="Lowell S."/>
            <person name="Myers T."/>
            <person name="Yan Y."/>
            <person name="Sichtig H."/>
        </authorList>
    </citation>
    <scope>NUCLEOTIDE SEQUENCE [LARGE SCALE GENOMIC DNA]</scope>
    <source>
        <strain evidence="7 10">FDAARGOS_907</strain>
    </source>
</reference>
<dbReference type="InterPro" id="IPR058163">
    <property type="entry name" value="LysR-type_TF_proteobact-type"/>
</dbReference>
<dbReference type="EMBL" id="CP065673">
    <property type="protein sequence ID" value="QPS23028.1"/>
    <property type="molecule type" value="Genomic_DNA"/>
</dbReference>
<dbReference type="EMBL" id="LS483469">
    <property type="protein sequence ID" value="SQI29203.1"/>
    <property type="molecule type" value="Genomic_DNA"/>
</dbReference>
<organism evidence="8 9">
    <name type="scientific">Serratia plymuthica</name>
    <dbReference type="NCBI Taxonomy" id="82996"/>
    <lineage>
        <taxon>Bacteria</taxon>
        <taxon>Pseudomonadati</taxon>
        <taxon>Pseudomonadota</taxon>
        <taxon>Gammaproteobacteria</taxon>
        <taxon>Enterobacterales</taxon>
        <taxon>Yersiniaceae</taxon>
        <taxon>Serratia</taxon>
    </lineage>
</organism>
<dbReference type="PANTHER" id="PTHR30537:SF21">
    <property type="entry name" value="HTH-TYPE TRANSCRIPTIONAL REGULATOR SINR-RELATED"/>
    <property type="match status" value="1"/>
</dbReference>
<proteinExistence type="inferred from homology"/>
<sequence length="303" mass="34056">MKNLDDLEAFIRVVDSSDFSSAARSLNVTAGAISKQIRRLEGSLGVTLFERSTRRIRVTDEGLQIYECIKRGLSSIREAYSIAEQGRQSLSGNIAISSPSTFNDYFLIEAIENFKREHPDVSFYLDSSNRVVDIYSDGIDLAVRSGQLSDSQLVARKVFEQHRVLVCSPSYLARITPPIHVQDLSALSGLVFAYPGYNSAFWTLENTENSEVRRMPIKKAMSSDDGMALLNWALQGHGIALRESWSVQKYLANGELVNILPEWHEPISPIQIVRTGRNSVPIRISMFSNFLIEFCQNKINKSQ</sequence>
<evidence type="ECO:0000256" key="1">
    <source>
        <dbReference type="ARBA" id="ARBA00009437"/>
    </source>
</evidence>
<dbReference type="Gene3D" id="1.10.10.10">
    <property type="entry name" value="Winged helix-like DNA-binding domain superfamily/Winged helix DNA-binding domain"/>
    <property type="match status" value="1"/>
</dbReference>
<dbReference type="PRINTS" id="PR00039">
    <property type="entry name" value="HTHLYSR"/>
</dbReference>
<dbReference type="InterPro" id="IPR000847">
    <property type="entry name" value="LysR_HTH_N"/>
</dbReference>
<dbReference type="GO" id="GO:0043565">
    <property type="term" value="F:sequence-specific DNA binding"/>
    <property type="evidence" value="ECO:0007669"/>
    <property type="project" value="TreeGrafter"/>
</dbReference>
<reference evidence="8 9" key="1">
    <citation type="submission" date="2018-06" db="EMBL/GenBank/DDBJ databases">
        <authorList>
            <consortium name="Pathogen Informatics"/>
            <person name="Doyle S."/>
        </authorList>
    </citation>
    <scope>NUCLEOTIDE SEQUENCE [LARGE SCALE GENOMIC DNA]</scope>
    <source>
        <strain evidence="8 9">NCTC12961</strain>
    </source>
</reference>
<evidence type="ECO:0000313" key="10">
    <source>
        <dbReference type="Proteomes" id="UP000594967"/>
    </source>
</evidence>
<dbReference type="RefSeq" id="WP_063199017.1">
    <property type="nucleotide sequence ID" value="NZ_CAMITG010000007.1"/>
</dbReference>
<dbReference type="GO" id="GO:0006351">
    <property type="term" value="P:DNA-templated transcription"/>
    <property type="evidence" value="ECO:0007669"/>
    <property type="project" value="TreeGrafter"/>
</dbReference>
<keyword evidence="5" id="KW-0804">Transcription</keyword>
<dbReference type="Pfam" id="PF03466">
    <property type="entry name" value="LysR_substrate"/>
    <property type="match status" value="1"/>
</dbReference>
<evidence type="ECO:0000256" key="3">
    <source>
        <dbReference type="ARBA" id="ARBA00023015"/>
    </source>
</evidence>
<dbReference type="Pfam" id="PF00126">
    <property type="entry name" value="HTH_1"/>
    <property type="match status" value="1"/>
</dbReference>
<evidence type="ECO:0000313" key="9">
    <source>
        <dbReference type="Proteomes" id="UP000248897"/>
    </source>
</evidence>
<gene>
    <name evidence="8" type="primary">dmlR_1</name>
    <name evidence="7" type="ORF">I6G64_11980</name>
    <name evidence="8" type="ORF">NCTC12961_00109</name>
</gene>
<dbReference type="InterPro" id="IPR036390">
    <property type="entry name" value="WH_DNA-bd_sf"/>
</dbReference>
<dbReference type="CDD" id="cd08422">
    <property type="entry name" value="PBP2_CrgA_like"/>
    <property type="match status" value="1"/>
</dbReference>
<evidence type="ECO:0000256" key="2">
    <source>
        <dbReference type="ARBA" id="ARBA00022491"/>
    </source>
</evidence>
<dbReference type="SUPFAM" id="SSF46785">
    <property type="entry name" value="Winged helix' DNA-binding domain"/>
    <property type="match status" value="1"/>
</dbReference>
<comment type="similarity">
    <text evidence="1">Belongs to the LysR transcriptional regulatory family.</text>
</comment>
<evidence type="ECO:0000313" key="8">
    <source>
        <dbReference type="EMBL" id="SQI29203.1"/>
    </source>
</evidence>
<protein>
    <submittedName>
        <fullName evidence="8">D-malate degradation protein R</fullName>
    </submittedName>
    <submittedName>
        <fullName evidence="7">LysR family transcriptional regulator</fullName>
    </submittedName>
</protein>
<keyword evidence="2" id="KW-0678">Repressor</keyword>
<name>A0A2X4TQQ0_SERPL</name>
<dbReference type="AlphaFoldDB" id="A0A2X4TQQ0"/>
<dbReference type="STRING" id="82996.ADP72_10500"/>
<evidence type="ECO:0000259" key="6">
    <source>
        <dbReference type="PROSITE" id="PS50931"/>
    </source>
</evidence>
<evidence type="ECO:0000313" key="7">
    <source>
        <dbReference type="EMBL" id="QPS23028.1"/>
    </source>
</evidence>
<keyword evidence="3" id="KW-0805">Transcription regulation</keyword>
<feature type="domain" description="HTH lysR-type" evidence="6">
    <location>
        <begin position="1"/>
        <end position="59"/>
    </location>
</feature>
<keyword evidence="4" id="KW-0238">DNA-binding</keyword>
<dbReference type="GO" id="GO:0003700">
    <property type="term" value="F:DNA-binding transcription factor activity"/>
    <property type="evidence" value="ECO:0007669"/>
    <property type="project" value="InterPro"/>
</dbReference>
<dbReference type="Proteomes" id="UP000248897">
    <property type="component" value="Chromosome 1"/>
</dbReference>
<accession>A0A2X4TQQ0</accession>
<dbReference type="InterPro" id="IPR005119">
    <property type="entry name" value="LysR_subst-bd"/>
</dbReference>
<evidence type="ECO:0000256" key="4">
    <source>
        <dbReference type="ARBA" id="ARBA00023125"/>
    </source>
</evidence>
<dbReference type="SUPFAM" id="SSF53850">
    <property type="entry name" value="Periplasmic binding protein-like II"/>
    <property type="match status" value="1"/>
</dbReference>
<dbReference type="Proteomes" id="UP000594967">
    <property type="component" value="Chromosome"/>
</dbReference>
<dbReference type="Gene3D" id="3.40.190.290">
    <property type="match status" value="1"/>
</dbReference>
<evidence type="ECO:0000256" key="5">
    <source>
        <dbReference type="ARBA" id="ARBA00023163"/>
    </source>
</evidence>
<dbReference type="FunFam" id="1.10.10.10:FF:000001">
    <property type="entry name" value="LysR family transcriptional regulator"/>
    <property type="match status" value="1"/>
</dbReference>